<proteinExistence type="predicted"/>
<evidence type="ECO:0000313" key="4">
    <source>
        <dbReference type="Proteomes" id="UP000325081"/>
    </source>
</evidence>
<dbReference type="EMBL" id="BKCP01006071">
    <property type="protein sequence ID" value="GER41258.1"/>
    <property type="molecule type" value="Genomic_DNA"/>
</dbReference>
<dbReference type="PANTHER" id="PTHR11697:SF230">
    <property type="entry name" value="ZINC FINGER, MYM DOMAIN CONTAINING 1"/>
    <property type="match status" value="1"/>
</dbReference>
<organism evidence="3 4">
    <name type="scientific">Striga asiatica</name>
    <name type="common">Asiatic witchweed</name>
    <name type="synonym">Buchnera asiatica</name>
    <dbReference type="NCBI Taxonomy" id="4170"/>
    <lineage>
        <taxon>Eukaryota</taxon>
        <taxon>Viridiplantae</taxon>
        <taxon>Streptophyta</taxon>
        <taxon>Embryophyta</taxon>
        <taxon>Tracheophyta</taxon>
        <taxon>Spermatophyta</taxon>
        <taxon>Magnoliopsida</taxon>
        <taxon>eudicotyledons</taxon>
        <taxon>Gunneridae</taxon>
        <taxon>Pentapetalae</taxon>
        <taxon>asterids</taxon>
        <taxon>lamiids</taxon>
        <taxon>Lamiales</taxon>
        <taxon>Orobanchaceae</taxon>
        <taxon>Buchnereae</taxon>
        <taxon>Striga</taxon>
    </lineage>
</organism>
<keyword evidence="4" id="KW-1185">Reference proteome</keyword>
<dbReference type="InterPro" id="IPR006580">
    <property type="entry name" value="Znf_TTF"/>
</dbReference>
<evidence type="ECO:0000313" key="3">
    <source>
        <dbReference type="EMBL" id="GER41258.1"/>
    </source>
</evidence>
<dbReference type="InterPro" id="IPR012337">
    <property type="entry name" value="RNaseH-like_sf"/>
</dbReference>
<dbReference type="InterPro" id="IPR055298">
    <property type="entry name" value="AtLOH3-like"/>
</dbReference>
<dbReference type="Pfam" id="PF14291">
    <property type="entry name" value="DUF4371"/>
    <property type="match status" value="1"/>
</dbReference>
<feature type="domain" description="TTF-type" evidence="2">
    <location>
        <begin position="87"/>
        <end position="180"/>
    </location>
</feature>
<reference evidence="4" key="1">
    <citation type="journal article" date="2019" name="Curr. Biol.">
        <title>Genome Sequence of Striga asiatica Provides Insight into the Evolution of Plant Parasitism.</title>
        <authorList>
            <person name="Yoshida S."/>
            <person name="Kim S."/>
            <person name="Wafula E.K."/>
            <person name="Tanskanen J."/>
            <person name="Kim Y.M."/>
            <person name="Honaas L."/>
            <person name="Yang Z."/>
            <person name="Spallek T."/>
            <person name="Conn C.E."/>
            <person name="Ichihashi Y."/>
            <person name="Cheong K."/>
            <person name="Cui S."/>
            <person name="Der J.P."/>
            <person name="Gundlach H."/>
            <person name="Jiao Y."/>
            <person name="Hori C."/>
            <person name="Ishida J.K."/>
            <person name="Kasahara H."/>
            <person name="Kiba T."/>
            <person name="Kim M.S."/>
            <person name="Koo N."/>
            <person name="Laohavisit A."/>
            <person name="Lee Y.H."/>
            <person name="Lumba S."/>
            <person name="McCourt P."/>
            <person name="Mortimer J.C."/>
            <person name="Mutuku J.M."/>
            <person name="Nomura T."/>
            <person name="Sasaki-Sekimoto Y."/>
            <person name="Seto Y."/>
            <person name="Wang Y."/>
            <person name="Wakatake T."/>
            <person name="Sakakibara H."/>
            <person name="Demura T."/>
            <person name="Yamaguchi S."/>
            <person name="Yoneyama K."/>
            <person name="Manabe R.I."/>
            <person name="Nelson D.C."/>
            <person name="Schulman A.H."/>
            <person name="Timko M.P."/>
            <person name="dePamphilis C.W."/>
            <person name="Choi D."/>
            <person name="Shirasu K."/>
        </authorList>
    </citation>
    <scope>NUCLEOTIDE SEQUENCE [LARGE SCALE GENOMIC DNA]</scope>
    <source>
        <strain evidence="4">cv. UVA1</strain>
    </source>
</reference>
<accession>A0A5A7Q8H2</accession>
<dbReference type="InterPro" id="IPR025398">
    <property type="entry name" value="DUF4371"/>
</dbReference>
<feature type="compositionally biased region" description="Low complexity" evidence="1">
    <location>
        <begin position="11"/>
        <end position="20"/>
    </location>
</feature>
<dbReference type="PANTHER" id="PTHR11697">
    <property type="entry name" value="GENERAL TRANSCRIPTION FACTOR 2-RELATED ZINC FINGER PROTEIN"/>
    <property type="match status" value="1"/>
</dbReference>
<dbReference type="OrthoDB" id="118159at2759"/>
<comment type="caution">
    <text evidence="3">The sequence shown here is derived from an EMBL/GenBank/DDBJ whole genome shotgun (WGS) entry which is preliminary data.</text>
</comment>
<feature type="compositionally biased region" description="Basic residues" evidence="1">
    <location>
        <begin position="1"/>
        <end position="10"/>
    </location>
</feature>
<feature type="compositionally biased region" description="Basic and acidic residues" evidence="1">
    <location>
        <begin position="21"/>
        <end position="32"/>
    </location>
</feature>
<dbReference type="SUPFAM" id="SSF53098">
    <property type="entry name" value="Ribonuclease H-like"/>
    <property type="match status" value="1"/>
</dbReference>
<feature type="region of interest" description="Disordered" evidence="1">
    <location>
        <begin position="1"/>
        <end position="32"/>
    </location>
</feature>
<protein>
    <submittedName>
        <fullName evidence="3">TTF-type zinc finger protein with HAT dimerisation domain</fullName>
    </submittedName>
</protein>
<dbReference type="AlphaFoldDB" id="A0A5A7Q8H2"/>
<gene>
    <name evidence="3" type="ORF">STAS_17968</name>
</gene>
<sequence length="804" mass="92560">MDKFVSKWKKPVSSSSSNVDLNDKDSGKRQRVEVELTEDDIVGDPGLRKPIDDYPFAIRDELRRRYLAKGPFQPHDHNFQKSNFGKNMRSFQKAWFTQYDWLEYSIQKDAAFCQVCYLFKRINTRCGDDAFTGVGFKNWKNALNKFKEHEGGLNSPHRNAMVQCSSFRDQRHNVDYVLSQKGTQMEIDYRVRLTAVVKVVRLLLGEGLPFRGHDESKDSIRKGHFLEILDWYCEEKEEVKKVMNLNAPGNNQLTSSKIQKEIINACATEVRKVIINEIGDKFFSILIDEARDSSIREQMAVVVRFVNDRGEVIERFLGVVHVSDTSAHSLKGAIDEFFARNGLSLSRLRGQGYDGASNMRGEFNGLKTLILQEHKHAYYVHCFAHQLQLVVVATSKENTCVSDFMDYLVRIVNLVGASCKRMDAIRQKHYDDLVQRIQSGEISTGTGLNQETSLARPGATRWGSHYRTIKRMLEMWDAVQDVLDTIESEATDFQSRGVARGLIAKSTTFEFVFIAYLLVTILAKTSVLSAALQEKSQNIGKAFVLIRTLKEDLGKFREDGWEEFLETVKEFCSQKGILVPNMEDHLPGRPRSKRRVDDQPKTYLHFFRRDIFLPVVDLILQEMANRFGELSTELISCIVCLDPRDSFASFDRERLLRLAQLYPNDFDDEFKLKEELNHYISIVTIHERAFFSDLQSIGNLAKRMVERKWHTALKLVYRLIELALVLPVATATVERAFSSMKIIKNDLRNKMGEDFLTDSLVCYIEKEIFIKIENEVILQRFQNMASRRFQLPRADLISSPLVGS</sequence>
<evidence type="ECO:0000256" key="1">
    <source>
        <dbReference type="SAM" id="MobiDB-lite"/>
    </source>
</evidence>
<dbReference type="SMART" id="SM00597">
    <property type="entry name" value="ZnF_TTF"/>
    <property type="match status" value="1"/>
</dbReference>
<evidence type="ECO:0000259" key="2">
    <source>
        <dbReference type="SMART" id="SM00597"/>
    </source>
</evidence>
<name>A0A5A7Q8H2_STRAF</name>
<dbReference type="Proteomes" id="UP000325081">
    <property type="component" value="Unassembled WGS sequence"/>
</dbReference>